<dbReference type="STRING" id="319224.Sputcn32_0295"/>
<name>A4Y244_SHEPC</name>
<organism evidence="2">
    <name type="scientific">Shewanella putrefaciens (strain CN-32 / ATCC BAA-453)</name>
    <dbReference type="NCBI Taxonomy" id="319224"/>
    <lineage>
        <taxon>Bacteria</taxon>
        <taxon>Pseudomonadati</taxon>
        <taxon>Pseudomonadota</taxon>
        <taxon>Gammaproteobacteria</taxon>
        <taxon>Alteromonadales</taxon>
        <taxon>Shewanellaceae</taxon>
        <taxon>Shewanella</taxon>
    </lineage>
</organism>
<accession>A4Y244</accession>
<dbReference type="InterPro" id="IPR011228">
    <property type="entry name" value="UCP029766"/>
</dbReference>
<dbReference type="AlphaFoldDB" id="A4Y244"/>
<gene>
    <name evidence="2" type="ordered locus">Sputcn32_0295</name>
</gene>
<dbReference type="HOGENOM" id="CLU_045639_0_0_6"/>
<protein>
    <recommendedName>
        <fullName evidence="1">Fimbrial-type adhesion domain-containing protein</fullName>
    </recommendedName>
</protein>
<evidence type="ECO:0000313" key="2">
    <source>
        <dbReference type="EMBL" id="ABP74027.1"/>
    </source>
</evidence>
<sequence length="457" mass="49794">MLKKLIIGFILCNIIFPAFSYCIRNPQNTDSIPPEWQPFVFDDESGITQPWGAFITGNGPIGLPASINLLSNDIQPIGSIIHDTGPLPAETYGRYLTPFSPEQVLFICTPNEEGQLFEGYIANSDSDAYKHKILHPDVSENTYSTRTKQIGWRAKNLDTGNYITDRWQLRPLTHLDKDKFGRILVKAKNFSRYQLELIKVPYPAPTQYGAYTPGFVTTFGGFDPFVYIYFISRSGETSTYYIPNCVGGALLSSCAPSSINVPHLFAGLGNKYPGGETSVTTTKGCAIRQVTPSVMFEPISVNELNNGVSRTGIVQVEYACSNGAVFGTGTANNAIGFRVPASSATLAENFGFKNPLGTGVSKLVADNYPDPASAKGVAIEIFPKNDPIALNWLTSSLKGGGHPNGWYKPNGILQNSESDSVLIYKVEYEVKLSKMSPSENVRPGQVNASAEVLIIVQ</sequence>
<dbReference type="KEGG" id="spc:Sputcn32_0295"/>
<proteinExistence type="predicted"/>
<dbReference type="GO" id="GO:0009289">
    <property type="term" value="C:pilus"/>
    <property type="evidence" value="ECO:0007669"/>
    <property type="project" value="InterPro"/>
</dbReference>
<dbReference type="Pfam" id="PF00419">
    <property type="entry name" value="Fimbrial"/>
    <property type="match status" value="1"/>
</dbReference>
<feature type="domain" description="Fimbrial-type adhesion" evidence="1">
    <location>
        <begin position="278"/>
        <end position="457"/>
    </location>
</feature>
<dbReference type="EMBL" id="CP000681">
    <property type="protein sequence ID" value="ABP74027.1"/>
    <property type="molecule type" value="Genomic_DNA"/>
</dbReference>
<dbReference type="PIRSF" id="PIRSF029766">
    <property type="entry name" value="UCP029766"/>
    <property type="match status" value="1"/>
</dbReference>
<dbReference type="InterPro" id="IPR000259">
    <property type="entry name" value="Adhesion_dom_fimbrial"/>
</dbReference>
<evidence type="ECO:0000259" key="1">
    <source>
        <dbReference type="Pfam" id="PF00419"/>
    </source>
</evidence>
<dbReference type="GO" id="GO:0007155">
    <property type="term" value="P:cell adhesion"/>
    <property type="evidence" value="ECO:0007669"/>
    <property type="project" value="InterPro"/>
</dbReference>
<dbReference type="eggNOG" id="COG3539">
    <property type="taxonomic scope" value="Bacteria"/>
</dbReference>
<reference evidence="2" key="1">
    <citation type="submission" date="2007-04" db="EMBL/GenBank/DDBJ databases">
        <title>Complete sequence of Shewanella putrefaciens CN-32.</title>
        <authorList>
            <consortium name="US DOE Joint Genome Institute"/>
            <person name="Copeland A."/>
            <person name="Lucas S."/>
            <person name="Lapidus A."/>
            <person name="Barry K."/>
            <person name="Detter J.C."/>
            <person name="Glavina del Rio T."/>
            <person name="Hammon N."/>
            <person name="Israni S."/>
            <person name="Dalin E."/>
            <person name="Tice H."/>
            <person name="Pitluck S."/>
            <person name="Chain P."/>
            <person name="Malfatti S."/>
            <person name="Shin M."/>
            <person name="Vergez L."/>
            <person name="Schmutz J."/>
            <person name="Larimer F."/>
            <person name="Land M."/>
            <person name="Hauser L."/>
            <person name="Kyrpides N."/>
            <person name="Mikhailova N."/>
            <person name="Romine M.F."/>
            <person name="Fredrickson J."/>
            <person name="Tiedje J."/>
            <person name="Richardson P."/>
        </authorList>
    </citation>
    <scope>NUCLEOTIDE SEQUENCE [LARGE SCALE GENOMIC DNA]</scope>
    <source>
        <strain evidence="2">CN-32</strain>
    </source>
</reference>